<gene>
    <name evidence="1" type="ORF">A2U01_0014058</name>
</gene>
<evidence type="ECO:0000313" key="2">
    <source>
        <dbReference type="Proteomes" id="UP000265520"/>
    </source>
</evidence>
<organism evidence="1 2">
    <name type="scientific">Trifolium medium</name>
    <dbReference type="NCBI Taxonomy" id="97028"/>
    <lineage>
        <taxon>Eukaryota</taxon>
        <taxon>Viridiplantae</taxon>
        <taxon>Streptophyta</taxon>
        <taxon>Embryophyta</taxon>
        <taxon>Tracheophyta</taxon>
        <taxon>Spermatophyta</taxon>
        <taxon>Magnoliopsida</taxon>
        <taxon>eudicotyledons</taxon>
        <taxon>Gunneridae</taxon>
        <taxon>Pentapetalae</taxon>
        <taxon>rosids</taxon>
        <taxon>fabids</taxon>
        <taxon>Fabales</taxon>
        <taxon>Fabaceae</taxon>
        <taxon>Papilionoideae</taxon>
        <taxon>50 kb inversion clade</taxon>
        <taxon>NPAAA clade</taxon>
        <taxon>Hologalegina</taxon>
        <taxon>IRL clade</taxon>
        <taxon>Trifolieae</taxon>
        <taxon>Trifolium</taxon>
    </lineage>
</organism>
<reference evidence="1 2" key="1">
    <citation type="journal article" date="2018" name="Front. Plant Sci.">
        <title>Red Clover (Trifolium pratense) and Zigzag Clover (T. medium) - A Picture of Genomic Similarities and Differences.</title>
        <authorList>
            <person name="Dluhosova J."/>
            <person name="Istvanek J."/>
            <person name="Nedelnik J."/>
            <person name="Repkova J."/>
        </authorList>
    </citation>
    <scope>NUCLEOTIDE SEQUENCE [LARGE SCALE GENOMIC DNA]</scope>
    <source>
        <strain evidence="2">cv. 10/8</strain>
        <tissue evidence="1">Leaf</tissue>
    </source>
</reference>
<name>A0A392MZY3_9FABA</name>
<dbReference type="Proteomes" id="UP000265520">
    <property type="component" value="Unassembled WGS sequence"/>
</dbReference>
<dbReference type="EMBL" id="LXQA010024194">
    <property type="protein sequence ID" value="MCH93110.1"/>
    <property type="molecule type" value="Genomic_DNA"/>
</dbReference>
<sequence>ILNRIGAANWAPTNHGSGITPQLAKLIYLIETKGKLNFGEHVFNLTMKHANTFAVKLPIAFPCLITSIILSQHPEILQPGETQVKKPTILTFDYRLFVGSHVPDIVISKVQDTVEPSTSLTKASKNEVLA</sequence>
<keyword evidence="2" id="KW-1185">Reference proteome</keyword>
<accession>A0A392MZY3</accession>
<comment type="caution">
    <text evidence="1">The sequence shown here is derived from an EMBL/GenBank/DDBJ whole genome shotgun (WGS) entry which is preliminary data.</text>
</comment>
<protein>
    <submittedName>
        <fullName evidence="1">Envelope-like protein</fullName>
    </submittedName>
</protein>
<feature type="non-terminal residue" evidence="1">
    <location>
        <position position="1"/>
    </location>
</feature>
<proteinExistence type="predicted"/>
<dbReference type="AlphaFoldDB" id="A0A392MZY3"/>
<evidence type="ECO:0000313" key="1">
    <source>
        <dbReference type="EMBL" id="MCH93110.1"/>
    </source>
</evidence>